<dbReference type="RefSeq" id="WP_130103004.1">
    <property type="nucleotide sequence ID" value="NZ_SDWW01000029.1"/>
</dbReference>
<protein>
    <recommendedName>
        <fullName evidence="1">Asparagine synthetase domain-containing protein</fullName>
    </recommendedName>
</protein>
<accession>A0A4Q5MY80</accession>
<dbReference type="OrthoDB" id="693367at2"/>
<name>A0A4Q5MY80_9MICO</name>
<evidence type="ECO:0000259" key="1">
    <source>
        <dbReference type="Pfam" id="PF00733"/>
    </source>
</evidence>
<dbReference type="EMBL" id="SDWW01000029">
    <property type="protein sequence ID" value="RYV50648.1"/>
    <property type="molecule type" value="Genomic_DNA"/>
</dbReference>
<comment type="caution">
    <text evidence="2">The sequence shown here is derived from an EMBL/GenBank/DDBJ whole genome shotgun (WGS) entry which is preliminary data.</text>
</comment>
<sequence length="448" mass="49251">MREHGSWPGFDAAQLEQYLALGYVPDADGPDPLRLLARWTRRPRRDPATVSEQALVTEGVRALRAAVEQAASAAGTRGDQVVFLSGGLDSRTILGSLLEIFDRSEILAVTFGRPGEQDFDFAARVATVAGVRHETLGSAGVEWTTQGLVDSVLARQIPLPFPFGQRYLSYLLHARVGPDNVFWDGLCGDEAGDFRTPVAGEEWTWTAAVDEFLETQLLPDWQRLARPGFDPRSAMPSEPWFDDDTVYFYDQLEFGILARSNTGTRLLRDYTICTPFLSQAWLDFCLSLPTRYRQKAYLYQEIQKQALPTLFSLPVTTYGGGAVLEPSFTRRSRNLRRRVVGKAGRMGVPLGPLGRAPAPAGANAAIRAAYRHPGPIRDLVESNLADLADRGVLDWIDVAAVLPGVLAPARYNPGRHTGVPASDSVITRLLGLEINLKAVEQHRSRPGS</sequence>
<dbReference type="GO" id="GO:0004066">
    <property type="term" value="F:asparagine synthase (glutamine-hydrolyzing) activity"/>
    <property type="evidence" value="ECO:0007669"/>
    <property type="project" value="InterPro"/>
</dbReference>
<dbReference type="Gene3D" id="3.40.50.620">
    <property type="entry name" value="HUPs"/>
    <property type="match status" value="1"/>
</dbReference>
<dbReference type="AlphaFoldDB" id="A0A4Q5MY80"/>
<evidence type="ECO:0000313" key="3">
    <source>
        <dbReference type="Proteomes" id="UP000293764"/>
    </source>
</evidence>
<feature type="domain" description="Asparagine synthetase" evidence="1">
    <location>
        <begin position="78"/>
        <end position="136"/>
    </location>
</feature>
<keyword evidence="3" id="KW-1185">Reference proteome</keyword>
<dbReference type="InterPro" id="IPR001962">
    <property type="entry name" value="Asn_synthase"/>
</dbReference>
<dbReference type="Proteomes" id="UP000293764">
    <property type="component" value="Unassembled WGS sequence"/>
</dbReference>
<dbReference type="Pfam" id="PF00733">
    <property type="entry name" value="Asn_synthase"/>
    <property type="match status" value="1"/>
</dbReference>
<dbReference type="GO" id="GO:0006529">
    <property type="term" value="P:asparagine biosynthetic process"/>
    <property type="evidence" value="ECO:0007669"/>
    <property type="project" value="InterPro"/>
</dbReference>
<proteinExistence type="predicted"/>
<evidence type="ECO:0000313" key="2">
    <source>
        <dbReference type="EMBL" id="RYV50648.1"/>
    </source>
</evidence>
<dbReference type="InterPro" id="IPR014729">
    <property type="entry name" value="Rossmann-like_a/b/a_fold"/>
</dbReference>
<gene>
    <name evidence="2" type="ORF">EUA98_12395</name>
</gene>
<organism evidence="2 3">
    <name type="scientific">Pengzhenrongella frigida</name>
    <dbReference type="NCBI Taxonomy" id="1259133"/>
    <lineage>
        <taxon>Bacteria</taxon>
        <taxon>Bacillati</taxon>
        <taxon>Actinomycetota</taxon>
        <taxon>Actinomycetes</taxon>
        <taxon>Micrococcales</taxon>
        <taxon>Pengzhenrongella</taxon>
    </lineage>
</organism>
<dbReference type="SUPFAM" id="SSF52402">
    <property type="entry name" value="Adenine nucleotide alpha hydrolases-like"/>
    <property type="match status" value="1"/>
</dbReference>
<reference evidence="2 3" key="1">
    <citation type="submission" date="2019-01" db="EMBL/GenBank/DDBJ databases">
        <title>Novel species of Cellulomonas.</title>
        <authorList>
            <person name="Liu Q."/>
            <person name="Xin Y.-H."/>
        </authorList>
    </citation>
    <scope>NUCLEOTIDE SEQUENCE [LARGE SCALE GENOMIC DNA]</scope>
    <source>
        <strain evidence="2 3">HLT2-17</strain>
    </source>
</reference>